<sequence length="845" mass="91083">MSVENAEEVFILQADGLTHTSDVRFVSSPVQDSSAVFSASRDNTSKWITIPEAGDGLEDNLTFIGHTAFVNFALFHTSMELLDNEPCVVTGSNDHHLVLWNAQTAVVEAVLDGHSSGACCGVIMSFTSDDVSAEVRDSLVNDIVSGDWGGMVIIFDHKSGRPKQLYDKHATAIRGVAQLTNTSTIVSCSGDKTIHAWDATTGSTIQVFSGHKDVVQCICAIDGQRFASSGNDCTIRLWSIGVENPYQVLEGHDSLVYSVCWSLRTSELYSSSEDHTLRVWRSAPGKDQLATVQVIQHPCVVWSVAATSDGRIVTGGSDHAVRVWTRNYDRMASIEKLEALEAAVSSQRVDVKIATSSGTAAATGGLDVSTMPYTHEIQKRRGREEGERLFARNEKGEVELYVWNSGRWEKIGVVVAGPDAQNYTGASNQQREKHFYNGQTYDYLFDVDVEGRMLKLPYRVGDGLVETAKRFIQDNRGVVTEDSQEEIQNFLMQHVSPEDLAHVRGLEGINSGAPGHTPVASPPVASSAPAASPNSGPSASTGALLAPWTTPLTFDVFNPTAAQTKVNSLLPNNSAFQNTIRQLATPPAAAAALCSSLVELYCALPAGSRFPAVDALRYLLIISPDKRAVVGELLHRLGAIWDVQKPPLQQHLPTSPAEWMVSLRLAACIIARVYDQHVAIVSFDATAQSMFVWLATRLPAMAGLLTNDTSPATRTHCKAAIASIFRNVAVLLSSPHAADDAALPVEMAEQLALAVVQHSAILFVSERSDSSVVRDCLCSLRTLLVANAGTKDAVSPSLPPWRAAVVAQMQKSLRFSLRSIATGAYVEGQSTAVWLLTEMGSPDAS</sequence>
<comment type="subcellular location">
    <subcellularLocation>
        <location evidence="1">Cytoplasm</location>
    </subcellularLocation>
</comment>
<keyword evidence="5" id="KW-0687">Ribonucleoprotein</keyword>
<dbReference type="SUPFAM" id="SSF50978">
    <property type="entry name" value="WD40 repeat-like"/>
    <property type="match status" value="1"/>
</dbReference>
<dbReference type="PROSITE" id="PS51396">
    <property type="entry name" value="PUL"/>
    <property type="match status" value="1"/>
</dbReference>
<dbReference type="InterPro" id="IPR011989">
    <property type="entry name" value="ARM-like"/>
</dbReference>
<dbReference type="OrthoDB" id="10265988at2759"/>
<evidence type="ECO:0000256" key="2">
    <source>
        <dbReference type="ARBA" id="ARBA00022490"/>
    </source>
</evidence>
<evidence type="ECO:0000313" key="10">
    <source>
        <dbReference type="EMBL" id="KPA79292.1"/>
    </source>
</evidence>
<dbReference type="InterPro" id="IPR019775">
    <property type="entry name" value="WD40_repeat_CS"/>
</dbReference>
<dbReference type="PROSITE" id="PS51394">
    <property type="entry name" value="PFU"/>
    <property type="match status" value="1"/>
</dbReference>
<feature type="repeat" description="WD" evidence="6">
    <location>
        <begin position="166"/>
        <end position="207"/>
    </location>
</feature>
<dbReference type="Proteomes" id="UP000037923">
    <property type="component" value="Unassembled WGS sequence"/>
</dbReference>
<feature type="region of interest" description="Disordered" evidence="7">
    <location>
        <begin position="507"/>
        <end position="542"/>
    </location>
</feature>
<dbReference type="PANTHER" id="PTHR19849">
    <property type="entry name" value="PHOSPHOLIPASE A-2-ACTIVATING PROTEIN"/>
    <property type="match status" value="1"/>
</dbReference>
<evidence type="ECO:0000256" key="7">
    <source>
        <dbReference type="SAM" id="MobiDB-lite"/>
    </source>
</evidence>
<dbReference type="GeneID" id="26906047"/>
<dbReference type="Pfam" id="PF00400">
    <property type="entry name" value="WD40"/>
    <property type="match status" value="5"/>
</dbReference>
<feature type="repeat" description="WD" evidence="6">
    <location>
        <begin position="294"/>
        <end position="324"/>
    </location>
</feature>
<evidence type="ECO:0000256" key="6">
    <source>
        <dbReference type="PROSITE-ProRule" id="PRU00221"/>
    </source>
</evidence>
<reference evidence="10 11" key="1">
    <citation type="submission" date="2015-07" db="EMBL/GenBank/DDBJ databases">
        <title>High-quality genome of monoxenous trypanosomatid Leptomonas pyrrhocoris.</title>
        <authorList>
            <person name="Flegontov P."/>
            <person name="Butenko A."/>
            <person name="Firsov S."/>
            <person name="Vlcek C."/>
            <person name="Logacheva M.D."/>
            <person name="Field M."/>
            <person name="Filatov D."/>
            <person name="Flegontova O."/>
            <person name="Gerasimov E."/>
            <person name="Jackson A.P."/>
            <person name="Kelly S."/>
            <person name="Opperdoes F."/>
            <person name="O'Reilly A."/>
            <person name="Votypka J."/>
            <person name="Yurchenko V."/>
            <person name="Lukes J."/>
        </authorList>
    </citation>
    <scope>NUCLEOTIDE SEQUENCE [LARGE SCALE GENOMIC DNA]</scope>
    <source>
        <strain evidence="10">H10</strain>
    </source>
</reference>
<dbReference type="GO" id="GO:0043130">
    <property type="term" value="F:ubiquitin binding"/>
    <property type="evidence" value="ECO:0007669"/>
    <property type="project" value="TreeGrafter"/>
</dbReference>
<dbReference type="GO" id="GO:0043161">
    <property type="term" value="P:proteasome-mediated ubiquitin-dependent protein catabolic process"/>
    <property type="evidence" value="ECO:0007669"/>
    <property type="project" value="TreeGrafter"/>
</dbReference>
<dbReference type="Gene3D" id="2.130.10.10">
    <property type="entry name" value="YVTN repeat-like/Quinoprotein amine dehydrogenase"/>
    <property type="match status" value="3"/>
</dbReference>
<keyword evidence="4" id="KW-0677">Repeat</keyword>
<dbReference type="InterPro" id="IPR015155">
    <property type="entry name" value="PFU"/>
</dbReference>
<dbReference type="PANTHER" id="PTHR19849:SF0">
    <property type="entry name" value="PHOSPHOLIPASE A-2-ACTIVATING PROTEIN"/>
    <property type="match status" value="1"/>
</dbReference>
<keyword evidence="5" id="KW-0689">Ribosomal protein</keyword>
<dbReference type="InterPro" id="IPR013535">
    <property type="entry name" value="PUL_dom"/>
</dbReference>
<dbReference type="Gene3D" id="1.25.10.10">
    <property type="entry name" value="Leucine-rich Repeat Variant"/>
    <property type="match status" value="1"/>
</dbReference>
<feature type="compositionally biased region" description="Low complexity" evidence="7">
    <location>
        <begin position="517"/>
        <end position="542"/>
    </location>
</feature>
<dbReference type="VEuPathDB" id="TriTrypDB:LpyrH10_11_2220"/>
<dbReference type="Pfam" id="PF09070">
    <property type="entry name" value="PFU"/>
    <property type="match status" value="1"/>
</dbReference>
<dbReference type="AlphaFoldDB" id="A0A0N0DUR1"/>
<organism evidence="10 11">
    <name type="scientific">Leptomonas pyrrhocoris</name>
    <name type="common">Firebug parasite</name>
    <dbReference type="NCBI Taxonomy" id="157538"/>
    <lineage>
        <taxon>Eukaryota</taxon>
        <taxon>Discoba</taxon>
        <taxon>Euglenozoa</taxon>
        <taxon>Kinetoplastea</taxon>
        <taxon>Metakinetoplastina</taxon>
        <taxon>Trypanosomatida</taxon>
        <taxon>Trypanosomatidae</taxon>
        <taxon>Leishmaniinae</taxon>
        <taxon>Leptomonas</taxon>
    </lineage>
</organism>
<dbReference type="PROSITE" id="PS00678">
    <property type="entry name" value="WD_REPEATS_1"/>
    <property type="match status" value="1"/>
</dbReference>
<keyword evidence="3 6" id="KW-0853">WD repeat</keyword>
<dbReference type="GO" id="GO:0005737">
    <property type="term" value="C:cytoplasm"/>
    <property type="evidence" value="ECO:0007669"/>
    <property type="project" value="UniProtKB-SubCell"/>
</dbReference>
<evidence type="ECO:0000256" key="1">
    <source>
        <dbReference type="ARBA" id="ARBA00004496"/>
    </source>
</evidence>
<gene>
    <name evidence="10" type="ORF">ABB37_05757</name>
</gene>
<dbReference type="SMART" id="SM00320">
    <property type="entry name" value="WD40"/>
    <property type="match status" value="6"/>
</dbReference>
<evidence type="ECO:0000259" key="9">
    <source>
        <dbReference type="PROSITE" id="PS51396"/>
    </source>
</evidence>
<evidence type="ECO:0000256" key="4">
    <source>
        <dbReference type="ARBA" id="ARBA00022737"/>
    </source>
</evidence>
<dbReference type="CDD" id="cd00200">
    <property type="entry name" value="WD40"/>
    <property type="match status" value="1"/>
</dbReference>
<feature type="domain" description="PFU" evidence="8">
    <location>
        <begin position="400"/>
        <end position="505"/>
    </location>
</feature>
<dbReference type="InterPro" id="IPR038122">
    <property type="entry name" value="PFU_sf"/>
</dbReference>
<dbReference type="PROSITE" id="PS50082">
    <property type="entry name" value="WD_REPEATS_2"/>
    <property type="match status" value="4"/>
</dbReference>
<name>A0A0N0DUR1_LEPPY</name>
<keyword evidence="11" id="KW-1185">Reference proteome</keyword>
<dbReference type="Gene3D" id="3.10.20.870">
    <property type="entry name" value="PFU (PLAA family ubiquitin binding), C-terminal domain"/>
    <property type="match status" value="1"/>
</dbReference>
<feature type="repeat" description="WD" evidence="6">
    <location>
        <begin position="208"/>
        <end position="240"/>
    </location>
</feature>
<comment type="caution">
    <text evidence="10">The sequence shown here is derived from an EMBL/GenBank/DDBJ whole genome shotgun (WGS) entry which is preliminary data.</text>
</comment>
<protein>
    <submittedName>
        <fullName evidence="10">Uncharacterized protein</fullName>
    </submittedName>
</protein>
<dbReference type="GO" id="GO:0010992">
    <property type="term" value="P:ubiquitin recycling"/>
    <property type="evidence" value="ECO:0007669"/>
    <property type="project" value="TreeGrafter"/>
</dbReference>
<keyword evidence="2" id="KW-0963">Cytoplasm</keyword>
<evidence type="ECO:0000259" key="8">
    <source>
        <dbReference type="PROSITE" id="PS51394"/>
    </source>
</evidence>
<dbReference type="RefSeq" id="XP_015657731.1">
    <property type="nucleotide sequence ID" value="XM_015803906.1"/>
</dbReference>
<dbReference type="Pfam" id="PF08324">
    <property type="entry name" value="PUL"/>
    <property type="match status" value="1"/>
</dbReference>
<feature type="repeat" description="WD" evidence="6">
    <location>
        <begin position="249"/>
        <end position="280"/>
    </location>
</feature>
<evidence type="ECO:0000256" key="3">
    <source>
        <dbReference type="ARBA" id="ARBA00022574"/>
    </source>
</evidence>
<dbReference type="InterPro" id="IPR036322">
    <property type="entry name" value="WD40_repeat_dom_sf"/>
</dbReference>
<dbReference type="PROSITE" id="PS50294">
    <property type="entry name" value="WD_REPEATS_REGION"/>
    <property type="match status" value="1"/>
</dbReference>
<evidence type="ECO:0000256" key="5">
    <source>
        <dbReference type="ARBA" id="ARBA00022980"/>
    </source>
</evidence>
<accession>A0A0N0DUR1</accession>
<feature type="domain" description="PUL" evidence="9">
    <location>
        <begin position="544"/>
        <end position="829"/>
    </location>
</feature>
<dbReference type="InterPro" id="IPR001680">
    <property type="entry name" value="WD40_rpt"/>
</dbReference>
<dbReference type="GO" id="GO:0005634">
    <property type="term" value="C:nucleus"/>
    <property type="evidence" value="ECO:0007669"/>
    <property type="project" value="TreeGrafter"/>
</dbReference>
<dbReference type="EMBL" id="LGTL01000011">
    <property type="protein sequence ID" value="KPA79292.1"/>
    <property type="molecule type" value="Genomic_DNA"/>
</dbReference>
<evidence type="ECO:0000313" key="11">
    <source>
        <dbReference type="Proteomes" id="UP000037923"/>
    </source>
</evidence>
<dbReference type="GO" id="GO:0005840">
    <property type="term" value="C:ribosome"/>
    <property type="evidence" value="ECO:0007669"/>
    <property type="project" value="UniProtKB-KW"/>
</dbReference>
<dbReference type="OMA" id="DHKSGRP"/>
<dbReference type="InterPro" id="IPR015943">
    <property type="entry name" value="WD40/YVTN_repeat-like_dom_sf"/>
</dbReference>
<proteinExistence type="predicted"/>